<evidence type="ECO:0000256" key="1">
    <source>
        <dbReference type="SAM" id="MobiDB-lite"/>
    </source>
</evidence>
<dbReference type="EMBL" id="BAAAUH010000047">
    <property type="protein sequence ID" value="GAA3194124.1"/>
    <property type="molecule type" value="Genomic_DNA"/>
</dbReference>
<protein>
    <submittedName>
        <fullName evidence="2">Uncharacterized protein</fullName>
    </submittedName>
</protein>
<keyword evidence="3" id="KW-1185">Reference proteome</keyword>
<feature type="region of interest" description="Disordered" evidence="1">
    <location>
        <begin position="141"/>
        <end position="173"/>
    </location>
</feature>
<organism evidence="2 3">
    <name type="scientific">Streptomyces virens</name>
    <dbReference type="NCBI Taxonomy" id="285572"/>
    <lineage>
        <taxon>Bacteria</taxon>
        <taxon>Bacillati</taxon>
        <taxon>Actinomycetota</taxon>
        <taxon>Actinomycetes</taxon>
        <taxon>Kitasatosporales</taxon>
        <taxon>Streptomycetaceae</taxon>
        <taxon>Streptomyces</taxon>
    </lineage>
</organism>
<evidence type="ECO:0000313" key="3">
    <source>
        <dbReference type="Proteomes" id="UP001501866"/>
    </source>
</evidence>
<feature type="compositionally biased region" description="Basic and acidic residues" evidence="1">
    <location>
        <begin position="157"/>
        <end position="173"/>
    </location>
</feature>
<name>A0ABP6PX25_9ACTN</name>
<reference evidence="3" key="1">
    <citation type="journal article" date="2019" name="Int. J. Syst. Evol. Microbiol.">
        <title>The Global Catalogue of Microorganisms (GCM) 10K type strain sequencing project: providing services to taxonomists for standard genome sequencing and annotation.</title>
        <authorList>
            <consortium name="The Broad Institute Genomics Platform"/>
            <consortium name="The Broad Institute Genome Sequencing Center for Infectious Disease"/>
            <person name="Wu L."/>
            <person name="Ma J."/>
        </authorList>
    </citation>
    <scope>NUCLEOTIDE SEQUENCE [LARGE SCALE GENOMIC DNA]</scope>
    <source>
        <strain evidence="3">JCM 9095</strain>
    </source>
</reference>
<accession>A0ABP6PX25</accession>
<evidence type="ECO:0000313" key="2">
    <source>
        <dbReference type="EMBL" id="GAA3194124.1"/>
    </source>
</evidence>
<sequence length="173" mass="19063">MAPVVRDVIGGLITGPQQFGMRVQKDGGLDFPGVHVGEQRGDHTGPYPRRLPVLRGREERHPFTAGGGLLNDVAQYVVSAVPVDQHQSLHARPAQRVGYVPDHRVQGDGGQGDGARPGRVLVRAGDRHRREEVHRVGVRYLPGDRTGDQRIGRQRKERAVLLETPDGKHRDLP</sequence>
<proteinExistence type="predicted"/>
<dbReference type="Proteomes" id="UP001501866">
    <property type="component" value="Unassembled WGS sequence"/>
</dbReference>
<gene>
    <name evidence="2" type="ORF">GCM10010451_50270</name>
</gene>
<comment type="caution">
    <text evidence="2">The sequence shown here is derived from an EMBL/GenBank/DDBJ whole genome shotgun (WGS) entry which is preliminary data.</text>
</comment>